<evidence type="ECO:0000313" key="2">
    <source>
        <dbReference type="EMBL" id="KAK4170718.1"/>
    </source>
</evidence>
<accession>A0AAN6VVY3</accession>
<feature type="domain" description="NadR/Ttd14 AAA" evidence="1">
    <location>
        <begin position="7"/>
        <end position="61"/>
    </location>
</feature>
<evidence type="ECO:0000313" key="3">
    <source>
        <dbReference type="Proteomes" id="UP001302321"/>
    </source>
</evidence>
<evidence type="ECO:0000259" key="1">
    <source>
        <dbReference type="Pfam" id="PF13521"/>
    </source>
</evidence>
<protein>
    <recommendedName>
        <fullName evidence="1">NadR/Ttd14 AAA domain-containing protein</fullName>
    </recommendedName>
</protein>
<dbReference type="EMBL" id="MU866812">
    <property type="protein sequence ID" value="KAK4170718.1"/>
    <property type="molecule type" value="Genomic_DNA"/>
</dbReference>
<proteinExistence type="predicted"/>
<dbReference type="Gene3D" id="3.40.50.300">
    <property type="entry name" value="P-loop containing nucleotide triphosphate hydrolases"/>
    <property type="match status" value="1"/>
</dbReference>
<dbReference type="Proteomes" id="UP001302321">
    <property type="component" value="Unassembled WGS sequence"/>
</dbReference>
<comment type="caution">
    <text evidence="2">The sequence shown here is derived from an EMBL/GenBank/DDBJ whole genome shotgun (WGS) entry which is preliminary data.</text>
</comment>
<dbReference type="InterPro" id="IPR027417">
    <property type="entry name" value="P-loop_NTPase"/>
</dbReference>
<dbReference type="SUPFAM" id="SSF52540">
    <property type="entry name" value="P-loop containing nucleoside triphosphate hydrolases"/>
    <property type="match status" value="1"/>
</dbReference>
<reference evidence="2" key="2">
    <citation type="submission" date="2023-05" db="EMBL/GenBank/DDBJ databases">
        <authorList>
            <consortium name="Lawrence Berkeley National Laboratory"/>
            <person name="Steindorff A."/>
            <person name="Hensen N."/>
            <person name="Bonometti L."/>
            <person name="Westerberg I."/>
            <person name="Brannstrom I.O."/>
            <person name="Guillou S."/>
            <person name="Cros-Aarteil S."/>
            <person name="Calhoun S."/>
            <person name="Haridas S."/>
            <person name="Kuo A."/>
            <person name="Mondo S."/>
            <person name="Pangilinan J."/>
            <person name="Riley R."/>
            <person name="Labutti K."/>
            <person name="Andreopoulos B."/>
            <person name="Lipzen A."/>
            <person name="Chen C."/>
            <person name="Yanf M."/>
            <person name="Daum C."/>
            <person name="Ng V."/>
            <person name="Clum A."/>
            <person name="Ohm R."/>
            <person name="Martin F."/>
            <person name="Silar P."/>
            <person name="Natvig D."/>
            <person name="Lalanne C."/>
            <person name="Gautier V."/>
            <person name="Ament-Velasquez S.L."/>
            <person name="Kruys A."/>
            <person name="Hutchinson M.I."/>
            <person name="Powell A.J."/>
            <person name="Barry K."/>
            <person name="Miller A.N."/>
            <person name="Grigoriev I.V."/>
            <person name="Debuchy R."/>
            <person name="Gladieux P."/>
            <person name="Thoren M.H."/>
            <person name="Johannesson H."/>
        </authorList>
    </citation>
    <scope>NUCLEOTIDE SEQUENCE</scope>
    <source>
        <strain evidence="2">CBS 892.96</strain>
    </source>
</reference>
<dbReference type="InterPro" id="IPR038727">
    <property type="entry name" value="NadR/Ttd14_AAA_dom"/>
</dbReference>
<organism evidence="2 3">
    <name type="scientific">Triangularia setosa</name>
    <dbReference type="NCBI Taxonomy" id="2587417"/>
    <lineage>
        <taxon>Eukaryota</taxon>
        <taxon>Fungi</taxon>
        <taxon>Dikarya</taxon>
        <taxon>Ascomycota</taxon>
        <taxon>Pezizomycotina</taxon>
        <taxon>Sordariomycetes</taxon>
        <taxon>Sordariomycetidae</taxon>
        <taxon>Sordariales</taxon>
        <taxon>Podosporaceae</taxon>
        <taxon>Triangularia</taxon>
    </lineage>
</organism>
<dbReference type="Pfam" id="PF13521">
    <property type="entry name" value="AAA_28"/>
    <property type="match status" value="1"/>
</dbReference>
<sequence>MPQPPNIYIVGAQCTGKTTLINNLRGHFDNNRDPPQEPPLLITEIARTALREHSFKAADVREATKSGQWFVSDRLVAGPIAYALRYVDQGRAKGLVQSDEWQELKVRMQNAVVIVCEASQEVDSWLDVDDWFLEKQEIEYAVLSAGVGNHQERVQYELRHWSSNKV</sequence>
<dbReference type="AlphaFoldDB" id="A0AAN6VVY3"/>
<keyword evidence="3" id="KW-1185">Reference proteome</keyword>
<gene>
    <name evidence="2" type="ORF">QBC36DRAFT_350818</name>
</gene>
<name>A0AAN6VVY3_9PEZI</name>
<reference evidence="2" key="1">
    <citation type="journal article" date="2023" name="Mol. Phylogenet. Evol.">
        <title>Genome-scale phylogeny and comparative genomics of the fungal order Sordariales.</title>
        <authorList>
            <person name="Hensen N."/>
            <person name="Bonometti L."/>
            <person name="Westerberg I."/>
            <person name="Brannstrom I.O."/>
            <person name="Guillou S."/>
            <person name="Cros-Aarteil S."/>
            <person name="Calhoun S."/>
            <person name="Haridas S."/>
            <person name="Kuo A."/>
            <person name="Mondo S."/>
            <person name="Pangilinan J."/>
            <person name="Riley R."/>
            <person name="LaButti K."/>
            <person name="Andreopoulos B."/>
            <person name="Lipzen A."/>
            <person name="Chen C."/>
            <person name="Yan M."/>
            <person name="Daum C."/>
            <person name="Ng V."/>
            <person name="Clum A."/>
            <person name="Steindorff A."/>
            <person name="Ohm R.A."/>
            <person name="Martin F."/>
            <person name="Silar P."/>
            <person name="Natvig D.O."/>
            <person name="Lalanne C."/>
            <person name="Gautier V."/>
            <person name="Ament-Velasquez S.L."/>
            <person name="Kruys A."/>
            <person name="Hutchinson M.I."/>
            <person name="Powell A.J."/>
            <person name="Barry K."/>
            <person name="Miller A.N."/>
            <person name="Grigoriev I.V."/>
            <person name="Debuchy R."/>
            <person name="Gladieux P."/>
            <person name="Hiltunen Thoren M."/>
            <person name="Johannesson H."/>
        </authorList>
    </citation>
    <scope>NUCLEOTIDE SEQUENCE</scope>
    <source>
        <strain evidence="2">CBS 892.96</strain>
    </source>
</reference>